<dbReference type="RefSeq" id="WP_378162339.1">
    <property type="nucleotide sequence ID" value="NZ_JBHSBU010000001.1"/>
</dbReference>
<accession>A0ABV8MQB0</accession>
<dbReference type="Proteomes" id="UP001595791">
    <property type="component" value="Unassembled WGS sequence"/>
</dbReference>
<evidence type="ECO:0000313" key="2">
    <source>
        <dbReference type="Proteomes" id="UP001595791"/>
    </source>
</evidence>
<name>A0ABV8MQB0_9NEIS</name>
<organism evidence="1 2">
    <name type="scientific">Chitinimonas lacunae</name>
    <dbReference type="NCBI Taxonomy" id="1963018"/>
    <lineage>
        <taxon>Bacteria</taxon>
        <taxon>Pseudomonadati</taxon>
        <taxon>Pseudomonadota</taxon>
        <taxon>Betaproteobacteria</taxon>
        <taxon>Neisseriales</taxon>
        <taxon>Chitinibacteraceae</taxon>
        <taxon>Chitinimonas</taxon>
    </lineage>
</organism>
<sequence length="252" mass="27767">MEAVLARAIAPSTINWAPPPVGAEETDQVLSRLLTSDAFSKAPRLRGLLGFLVERLRRDALHDLNEYTIAIEALGRPAADYSPGEDPVVRVQMGRLRDKLQHYYGGEGRGETLRLDVPRGSYRPILRRHGASDRGSEGPTLGLAELLAVGSNDAAFALGLHEELLHRLFRLLDCRLVPYPDGGGREPDYLLTGGVRRDGERVRVSMRLVTARCSAMRWSEQFDRTVGNAILAQEELALSICAAVGRCLAWDE</sequence>
<protein>
    <submittedName>
        <fullName evidence="1">Uncharacterized protein</fullName>
    </submittedName>
</protein>
<proteinExistence type="predicted"/>
<evidence type="ECO:0000313" key="1">
    <source>
        <dbReference type="EMBL" id="MFC4159031.1"/>
    </source>
</evidence>
<dbReference type="EMBL" id="JBHSBU010000001">
    <property type="protein sequence ID" value="MFC4159031.1"/>
    <property type="molecule type" value="Genomic_DNA"/>
</dbReference>
<keyword evidence="2" id="KW-1185">Reference proteome</keyword>
<reference evidence="2" key="1">
    <citation type="journal article" date="2019" name="Int. J. Syst. Evol. Microbiol.">
        <title>The Global Catalogue of Microorganisms (GCM) 10K type strain sequencing project: providing services to taxonomists for standard genome sequencing and annotation.</title>
        <authorList>
            <consortium name="The Broad Institute Genomics Platform"/>
            <consortium name="The Broad Institute Genome Sequencing Center for Infectious Disease"/>
            <person name="Wu L."/>
            <person name="Ma J."/>
        </authorList>
    </citation>
    <scope>NUCLEOTIDE SEQUENCE [LARGE SCALE GENOMIC DNA]</scope>
    <source>
        <strain evidence="2">LMG 29894</strain>
    </source>
</reference>
<gene>
    <name evidence="1" type="ORF">ACFOW7_06635</name>
</gene>
<comment type="caution">
    <text evidence="1">The sequence shown here is derived from an EMBL/GenBank/DDBJ whole genome shotgun (WGS) entry which is preliminary data.</text>
</comment>